<reference evidence="1" key="1">
    <citation type="submission" date="2021-06" db="EMBL/GenBank/DDBJ databases">
        <authorList>
            <person name="Kallberg Y."/>
            <person name="Tangrot J."/>
            <person name="Rosling A."/>
        </authorList>
    </citation>
    <scope>NUCLEOTIDE SEQUENCE</scope>
    <source>
        <strain evidence="1">AU212A</strain>
    </source>
</reference>
<comment type="caution">
    <text evidence="1">The sequence shown here is derived from an EMBL/GenBank/DDBJ whole genome shotgun (WGS) entry which is preliminary data.</text>
</comment>
<sequence length="134" mass="14635">MKASTSSSNDKNSTSLSNDKKSTSSFNDKKSTIQQPSEDNSIKASSSSQQGTSPKVMMDYVTVTQKIVSKTKTVTKSFGSRQDSNDQQNRLNNYTSQRSQPLQYSLRSPSSSTSTFNSSQITSLPKFSTMTSST</sequence>
<feature type="non-terminal residue" evidence="1">
    <location>
        <position position="134"/>
    </location>
</feature>
<accession>A0ACA9KNF3</accession>
<name>A0ACA9KNF3_9GLOM</name>
<evidence type="ECO:0000313" key="1">
    <source>
        <dbReference type="EMBL" id="CAG8483980.1"/>
    </source>
</evidence>
<evidence type="ECO:0000313" key="2">
    <source>
        <dbReference type="Proteomes" id="UP000789860"/>
    </source>
</evidence>
<dbReference type="EMBL" id="CAJVPM010002305">
    <property type="protein sequence ID" value="CAG8483980.1"/>
    <property type="molecule type" value="Genomic_DNA"/>
</dbReference>
<protein>
    <submittedName>
        <fullName evidence="1">10614_t:CDS:1</fullName>
    </submittedName>
</protein>
<proteinExistence type="predicted"/>
<organism evidence="1 2">
    <name type="scientific">Scutellospora calospora</name>
    <dbReference type="NCBI Taxonomy" id="85575"/>
    <lineage>
        <taxon>Eukaryota</taxon>
        <taxon>Fungi</taxon>
        <taxon>Fungi incertae sedis</taxon>
        <taxon>Mucoromycota</taxon>
        <taxon>Glomeromycotina</taxon>
        <taxon>Glomeromycetes</taxon>
        <taxon>Diversisporales</taxon>
        <taxon>Gigasporaceae</taxon>
        <taxon>Scutellospora</taxon>
    </lineage>
</organism>
<gene>
    <name evidence="1" type="ORF">SCALOS_LOCUS2546</name>
</gene>
<keyword evidence="2" id="KW-1185">Reference proteome</keyword>
<dbReference type="Proteomes" id="UP000789860">
    <property type="component" value="Unassembled WGS sequence"/>
</dbReference>